<gene>
    <name evidence="1" type="ORF">DRF68_09360</name>
</gene>
<proteinExistence type="predicted"/>
<evidence type="ECO:0008006" key="3">
    <source>
        <dbReference type="Google" id="ProtNLM"/>
    </source>
</evidence>
<dbReference type="InterPro" id="IPR036866">
    <property type="entry name" value="RibonucZ/Hydroxyglut_hydro"/>
</dbReference>
<dbReference type="Proteomes" id="UP000256924">
    <property type="component" value="Unassembled WGS sequence"/>
</dbReference>
<name>A0A3D9B9S2_9FLAO</name>
<dbReference type="RefSeq" id="WP_116098479.1">
    <property type="nucleotide sequence ID" value="NZ_QNVU01000015.1"/>
</dbReference>
<comment type="caution">
    <text evidence="1">The sequence shown here is derived from an EMBL/GenBank/DDBJ whole genome shotgun (WGS) entry which is preliminary data.</text>
</comment>
<organism evidence="1 2">
    <name type="scientific">Candidatus Chryseobacterium massiliense</name>
    <dbReference type="NCBI Taxonomy" id="204089"/>
    <lineage>
        <taxon>Bacteria</taxon>
        <taxon>Pseudomonadati</taxon>
        <taxon>Bacteroidota</taxon>
        <taxon>Flavobacteriia</taxon>
        <taxon>Flavobacteriales</taxon>
        <taxon>Weeksellaceae</taxon>
        <taxon>Chryseobacterium group</taxon>
        <taxon>Chryseobacterium</taxon>
    </lineage>
</organism>
<reference evidence="1 2" key="1">
    <citation type="journal article" date="2004" name="Emerg. Infect. Dis.">
        <title>Amoebae-resisting bacteria isolated from human nasal swabs by amoebal coculture.</title>
        <authorList>
            <person name="Greub G."/>
            <person name="La Scola B."/>
            <person name="Raoult D."/>
        </authorList>
    </citation>
    <scope>NUCLEOTIDE SEQUENCE [LARGE SCALE GENOMIC DNA]</scope>
    <source>
        <strain evidence="1 2">CCUG 51329</strain>
    </source>
</reference>
<evidence type="ECO:0000313" key="2">
    <source>
        <dbReference type="Proteomes" id="UP000256924"/>
    </source>
</evidence>
<dbReference type="Gene3D" id="3.60.15.10">
    <property type="entry name" value="Ribonuclease Z/Hydroxyacylglutathione hydrolase-like"/>
    <property type="match status" value="1"/>
</dbReference>
<keyword evidence="2" id="KW-1185">Reference proteome</keyword>
<dbReference type="EMBL" id="QNVU01000015">
    <property type="protein sequence ID" value="REC50494.1"/>
    <property type="molecule type" value="Genomic_DNA"/>
</dbReference>
<dbReference type="SUPFAM" id="SSF56281">
    <property type="entry name" value="Metallo-hydrolase/oxidoreductase"/>
    <property type="match status" value="1"/>
</dbReference>
<protein>
    <recommendedName>
        <fullName evidence="3">Metallo-beta-lactamase domain-containing protein</fullName>
    </recommendedName>
</protein>
<dbReference type="AlphaFoldDB" id="A0A3D9B9S2"/>
<accession>A0A3D9B9S2</accession>
<evidence type="ECO:0000313" key="1">
    <source>
        <dbReference type="EMBL" id="REC50494.1"/>
    </source>
</evidence>
<sequence>MTNFLQQEFKIHPVGQGLFYSGKITHDNKVKFRMVFDCGSINKKDCNQEVYIYRDSDFLDEKIIDLLIISHFDGDHINMIENLLHENIKIKKLVMPFLTFEERLFLVLRYFSDESPKVEDDFFIRFALDPLNTISDNLDDDSQVFVIESGPNEPINDDGFIQSENNDSKNRFKFGFKDAEKISPNRDVFTSNTEMGIFKTNDSKKGILFNGMLKLMEFIFYRKKVHDDEKFWYDKITDIFYEDFKIDRNLPDQELLNVTLNEIKKIKSSSKIKEIFTKAKKAVGNIKGDLKNLNTTALCMLHKNLPDIFELGHNAGRNFYHNIIVNSIHKFESSRIENTVLKYSDYYWNFHEYDRSSIFPNVLLTSDIFLLKKNDVDQFMRHYKNYWNNFWLFQIPHHGSEKSSDDLLYSNLVHTNHCFINYGIGNRDKHPNTKVIQDLVKTGNSSKIIPVNQIVGLCFALSL</sequence>